<reference evidence="2 3" key="1">
    <citation type="submission" date="2023-11" db="EMBL/GenBank/DDBJ databases">
        <title>Peredibacter starrii A3.12.</title>
        <authorList>
            <person name="Mitchell R.J."/>
        </authorList>
    </citation>
    <scope>NUCLEOTIDE SEQUENCE [LARGE SCALE GENOMIC DNA]</scope>
    <source>
        <strain evidence="2 3">A3.12</strain>
    </source>
</reference>
<dbReference type="CDD" id="cd00683">
    <property type="entry name" value="Trans_IPPS_HH"/>
    <property type="match status" value="1"/>
</dbReference>
<dbReference type="SFLD" id="SFLDG01212">
    <property type="entry name" value="Phytoene_synthase_like"/>
    <property type="match status" value="1"/>
</dbReference>
<dbReference type="InterPro" id="IPR008949">
    <property type="entry name" value="Isoprenoid_synthase_dom_sf"/>
</dbReference>
<dbReference type="PROSITE" id="PS01045">
    <property type="entry name" value="SQUALEN_PHYTOEN_SYN_2"/>
    <property type="match status" value="1"/>
</dbReference>
<organism evidence="2 3">
    <name type="scientific">Peredibacter starrii</name>
    <dbReference type="NCBI Taxonomy" id="28202"/>
    <lineage>
        <taxon>Bacteria</taxon>
        <taxon>Pseudomonadati</taxon>
        <taxon>Bdellovibrionota</taxon>
        <taxon>Bacteriovoracia</taxon>
        <taxon>Bacteriovoracales</taxon>
        <taxon>Bacteriovoracaceae</taxon>
        <taxon>Peredibacter</taxon>
    </lineage>
</organism>
<gene>
    <name evidence="2" type="ORF">SOO65_20750</name>
</gene>
<dbReference type="EMBL" id="CP139487">
    <property type="protein sequence ID" value="WPU65130.1"/>
    <property type="molecule type" value="Genomic_DNA"/>
</dbReference>
<dbReference type="PANTHER" id="PTHR31480">
    <property type="entry name" value="BIFUNCTIONAL LYCOPENE CYCLASE/PHYTOENE SYNTHASE"/>
    <property type="match status" value="1"/>
</dbReference>
<dbReference type="SFLD" id="SFLDS00005">
    <property type="entry name" value="Isoprenoid_Synthase_Type_I"/>
    <property type="match status" value="1"/>
</dbReference>
<dbReference type="RefSeq" id="WP_321395198.1">
    <property type="nucleotide sequence ID" value="NZ_CP139487.1"/>
</dbReference>
<proteinExistence type="predicted"/>
<dbReference type="PROSITE" id="PS01044">
    <property type="entry name" value="SQUALEN_PHYTOEN_SYN_1"/>
    <property type="match status" value="1"/>
</dbReference>
<dbReference type="GO" id="GO:0016117">
    <property type="term" value="P:carotenoid biosynthetic process"/>
    <property type="evidence" value="ECO:0007669"/>
    <property type="project" value="UniProtKB-ARBA"/>
</dbReference>
<dbReference type="GO" id="GO:0004311">
    <property type="term" value="F:geranylgeranyl diphosphate synthase activity"/>
    <property type="evidence" value="ECO:0007669"/>
    <property type="project" value="InterPro"/>
</dbReference>
<evidence type="ECO:0000313" key="2">
    <source>
        <dbReference type="EMBL" id="WPU65130.1"/>
    </source>
</evidence>
<sequence>MVDAVTNEAHAVMAKGSKSFYLASRFFPTDLMNGASLIYFWCRHCDDVLDDGKDGSSLEELKTLTDKIWNSAYEVLPVPFEALRKAANKFQIPSFYAMELLEGMAMDERNERYETISELKLYCYRVASTVGLMMSHVMGLYDKRALKEAAHLGLAMQMTNIARDVQEDHERGRLYLPLEWLQQVGLTKENYMRSENRSKLFLVVKRLLAEAEKYYNSGLAGIEHLPLRSAYTILIAAYFYREIGRNILRQGESALSTRAYVSKGRKIVLILKGTFDILRLLPERMFKRRELDYIDIIWRLK</sequence>
<dbReference type="Proteomes" id="UP001324634">
    <property type="component" value="Chromosome"/>
</dbReference>
<accession>A0AAX4HPQ7</accession>
<dbReference type="InterPro" id="IPR002060">
    <property type="entry name" value="Squ/phyt_synthse"/>
</dbReference>
<dbReference type="InterPro" id="IPR033904">
    <property type="entry name" value="Trans_IPPS_HH"/>
</dbReference>
<dbReference type="Gene3D" id="1.10.600.10">
    <property type="entry name" value="Farnesyl Diphosphate Synthase"/>
    <property type="match status" value="1"/>
</dbReference>
<dbReference type="GO" id="GO:0051996">
    <property type="term" value="F:squalene synthase [NAD(P)H] activity"/>
    <property type="evidence" value="ECO:0007669"/>
    <property type="project" value="InterPro"/>
</dbReference>
<evidence type="ECO:0000256" key="1">
    <source>
        <dbReference type="ARBA" id="ARBA00022679"/>
    </source>
</evidence>
<dbReference type="InterPro" id="IPR044843">
    <property type="entry name" value="Trans_IPPS_bact-type"/>
</dbReference>
<name>A0AAX4HPQ7_9BACT</name>
<dbReference type="KEGG" id="psti:SOO65_20750"/>
<dbReference type="AlphaFoldDB" id="A0AAX4HPQ7"/>
<dbReference type="SUPFAM" id="SSF48576">
    <property type="entry name" value="Terpenoid synthases"/>
    <property type="match status" value="1"/>
</dbReference>
<protein>
    <submittedName>
        <fullName evidence="2">Phytoene/squalene synthase family protein</fullName>
        <ecNumber evidence="2">2.5.1.-</ecNumber>
    </submittedName>
</protein>
<evidence type="ECO:0000313" key="3">
    <source>
        <dbReference type="Proteomes" id="UP001324634"/>
    </source>
</evidence>
<keyword evidence="3" id="KW-1185">Reference proteome</keyword>
<dbReference type="EC" id="2.5.1.-" evidence="2"/>
<dbReference type="Pfam" id="PF00494">
    <property type="entry name" value="SQS_PSY"/>
    <property type="match status" value="1"/>
</dbReference>
<dbReference type="SFLD" id="SFLDG01018">
    <property type="entry name" value="Squalene/Phytoene_Synthase_Lik"/>
    <property type="match status" value="1"/>
</dbReference>
<keyword evidence="1 2" id="KW-0808">Transferase</keyword>
<dbReference type="InterPro" id="IPR019845">
    <property type="entry name" value="Squalene/phytoene_synthase_CS"/>
</dbReference>